<dbReference type="Proteomes" id="UP001143981">
    <property type="component" value="Unassembled WGS sequence"/>
</dbReference>
<proteinExistence type="predicted"/>
<dbReference type="EMBL" id="JANBOI010000174">
    <property type="protein sequence ID" value="KAJ1733020.1"/>
    <property type="molecule type" value="Genomic_DNA"/>
</dbReference>
<feature type="compositionally biased region" description="Low complexity" evidence="3">
    <location>
        <begin position="946"/>
        <end position="970"/>
    </location>
</feature>
<gene>
    <name evidence="5" type="ORF">LPJ61_001765</name>
</gene>
<dbReference type="AlphaFoldDB" id="A0A9W7YDP6"/>
<sequence>MDITADIARLPGIAPGEAISGGIAAGPWSAAGSNACLLYRHTAQLLEVRAMEMAALEVPEALATLSTAQLQVNAVEDLEIALVKPVVLNGVTQLLVFLRETLTQVGRVCTFNPFTLGIHHISATVPYSPSSISVSAPFCAGQGSSTEWEFAIVCFGLASGRALVGNLTIGPGGSQLTALKTCALGKHKCGVTETCVLQRPDASGRALIVFGLESGHAVALEYDPFNGGRATHVCTVSEGADLGPVSCVAGAVLDDRQLALCTGHNASSRDHPAVAVSAYVIALDSADSAGSGATVTHIDTVAMDPMPDEADTNGDGASDGQHMLAADLLASAQLVDLNILNVHGADQGSDEPPVLAVAALASSTVAVADINPKDRVRGHGLRMLASSGSDIVHGVFNAWAFDGQASRLVNISRQGLVGSGAVLGMHISGKALQLEVATANCILVGSALADAATEADAATQCGVGLPLDIEGYPPANGEFAYPPRVRSALAEQRRRMDSELFIDLLLQMAGVTGSDSSSSAYPPRSHAELRALVEQVGTSDLDDLKQRCIAYYLVLDGGAGSLVSSDGTYEDQGADPTTANGAAAEYARDALVPRHFEYLIRGYWLMDHAQTAAGMPYLADPSVVADWASKILSTAVAGGYYSEALLFISSATALMSPRLDELPSEAPAVMEALLHCGFTRAFEFQRLAAPMPDLRQVLLAQLFSFALAPSSRRSIVSQLAMLPFDGVEEAALAAHCLRPDTSPRARDFLALHYVNCGRYAEAIRLFRAIAKEEEGRYLDGEQRRKRDERLAMVRNLNMLLPEAQRGIVEELEAMDEGRDDGQRITVTDAKCRLAQAADLDPARPRSMDVDDAGYRSNSGRAAPGDLDSVAVSAAAVAPSNVPLTASKSARQLRSVVGAHGAPQSPSHPLLRVLMRQMAVEKPGATQVGAAAVSRDSTVSAAPCSTHPPARAAEAPADDAPATPNPTGDPASSAATPWKTPMSRRASGVHLEASPHDLSSPPSGRRRVPFSGTPSTPRLSAVSSPSSTGARAKPANLIDAGQTPGRGLLAHAVLAETPVAARRVPGGFPRHVGASRSPFEQARRSSTADERSTDETPAGDRQVLGGLDSARRYNLRGRAAQPAGGPMRTSGDSSPSKDGPASLAEDAETMPAEGDSGESAAEAARPASRPQRRAQQKPTQKDGTDHAAASRKSARKYERLQRQPADALPASTRTRKRA</sequence>
<feature type="region of interest" description="Disordered" evidence="3">
    <location>
        <begin position="841"/>
        <end position="864"/>
    </location>
</feature>
<evidence type="ECO:0000313" key="5">
    <source>
        <dbReference type="EMBL" id="KAJ1733020.1"/>
    </source>
</evidence>
<feature type="compositionally biased region" description="Low complexity" evidence="3">
    <location>
        <begin position="1151"/>
        <end position="1168"/>
    </location>
</feature>
<evidence type="ECO:0000256" key="1">
    <source>
        <dbReference type="ARBA" id="ARBA00004123"/>
    </source>
</evidence>
<comment type="caution">
    <text evidence="5">The sequence shown here is derived from an EMBL/GenBank/DDBJ whole genome shotgun (WGS) entry which is preliminary data.</text>
</comment>
<dbReference type="Pfam" id="PF13934">
    <property type="entry name" value="ELYS"/>
    <property type="match status" value="1"/>
</dbReference>
<dbReference type="OrthoDB" id="20729at2759"/>
<feature type="domain" description="ELYS-like" evidence="4">
    <location>
        <begin position="500"/>
        <end position="737"/>
    </location>
</feature>
<accession>A0A9W7YDP6</accession>
<feature type="compositionally biased region" description="Polar residues" evidence="3">
    <location>
        <begin position="1011"/>
        <end position="1028"/>
    </location>
</feature>
<name>A0A9W7YDP6_9FUNG</name>
<dbReference type="GO" id="GO:0005634">
    <property type="term" value="C:nucleus"/>
    <property type="evidence" value="ECO:0007669"/>
    <property type="project" value="UniProtKB-SubCell"/>
</dbReference>
<protein>
    <recommendedName>
        <fullName evidence="4">ELYS-like domain-containing protein</fullName>
    </recommendedName>
</protein>
<feature type="region of interest" description="Disordered" evidence="3">
    <location>
        <begin position="938"/>
        <end position="1031"/>
    </location>
</feature>
<keyword evidence="2" id="KW-0539">Nucleus</keyword>
<feature type="region of interest" description="Disordered" evidence="3">
    <location>
        <begin position="1062"/>
        <end position="1217"/>
    </location>
</feature>
<evidence type="ECO:0000256" key="3">
    <source>
        <dbReference type="SAM" id="MobiDB-lite"/>
    </source>
</evidence>
<dbReference type="InterPro" id="IPR025151">
    <property type="entry name" value="ELYS_dom"/>
</dbReference>
<evidence type="ECO:0000256" key="2">
    <source>
        <dbReference type="ARBA" id="ARBA00023242"/>
    </source>
</evidence>
<keyword evidence="6" id="KW-1185">Reference proteome</keyword>
<reference evidence="5" key="1">
    <citation type="submission" date="2022-07" db="EMBL/GenBank/DDBJ databases">
        <title>Phylogenomic reconstructions and comparative analyses of Kickxellomycotina fungi.</title>
        <authorList>
            <person name="Reynolds N.K."/>
            <person name="Stajich J.E."/>
            <person name="Barry K."/>
            <person name="Grigoriev I.V."/>
            <person name="Crous P."/>
            <person name="Smith M.E."/>
        </authorList>
    </citation>
    <scope>NUCLEOTIDE SEQUENCE</scope>
    <source>
        <strain evidence="5">BCRC 34381</strain>
    </source>
</reference>
<evidence type="ECO:0000313" key="6">
    <source>
        <dbReference type="Proteomes" id="UP001143981"/>
    </source>
</evidence>
<comment type="subcellular location">
    <subcellularLocation>
        <location evidence="1">Nucleus</location>
    </subcellularLocation>
</comment>
<organism evidence="5 6">
    <name type="scientific">Coemansia biformis</name>
    <dbReference type="NCBI Taxonomy" id="1286918"/>
    <lineage>
        <taxon>Eukaryota</taxon>
        <taxon>Fungi</taxon>
        <taxon>Fungi incertae sedis</taxon>
        <taxon>Zoopagomycota</taxon>
        <taxon>Kickxellomycotina</taxon>
        <taxon>Kickxellomycetes</taxon>
        <taxon>Kickxellales</taxon>
        <taxon>Kickxellaceae</taxon>
        <taxon>Coemansia</taxon>
    </lineage>
</organism>
<feature type="compositionally biased region" description="Basic and acidic residues" evidence="3">
    <location>
        <begin position="1080"/>
        <end position="1093"/>
    </location>
</feature>
<evidence type="ECO:0000259" key="4">
    <source>
        <dbReference type="Pfam" id="PF13934"/>
    </source>
</evidence>